<evidence type="ECO:0000256" key="2">
    <source>
        <dbReference type="HAMAP-Rule" id="MF_01940"/>
    </source>
</evidence>
<sequence length="187" mass="19445">MPRLFVGIGLPPAHQAVAAGLVARLRPLACGPATWTRPDNAHLTLKFLGETDAARLPDITAALGRVAFAPFPLAVAGGGFFPSPSRPRVVWAGLAEGADSCRTLAAAVDAALARIGFAVEARPFAAHLTLGRLRDASRGCDVRGMLAVLGETVWPPATVEALTLYESTLGPQGPRYVALARFAGQEA</sequence>
<feature type="domain" description="Phosphoesterase HXTX" evidence="3">
    <location>
        <begin position="8"/>
        <end position="91"/>
    </location>
</feature>
<comment type="similarity">
    <text evidence="2">Belongs to the 2H phosphoesterase superfamily. ThpR family.</text>
</comment>
<dbReference type="HOGENOM" id="CLU_081251_1_1_7"/>
<dbReference type="SUPFAM" id="SSF55144">
    <property type="entry name" value="LigT-like"/>
    <property type="match status" value="1"/>
</dbReference>
<protein>
    <recommendedName>
        <fullName evidence="2">RNA 2',3'-cyclic phosphodiesterase</fullName>
        <shortName evidence="2">RNA 2',3'-CPDase</shortName>
        <ecNumber evidence="2">3.1.4.58</ecNumber>
    </recommendedName>
</protein>
<evidence type="ECO:0000313" key="4">
    <source>
        <dbReference type="EMBL" id="BAH77418.1"/>
    </source>
</evidence>
<accession>C4XNB5</accession>
<dbReference type="GO" id="GO:0016874">
    <property type="term" value="F:ligase activity"/>
    <property type="evidence" value="ECO:0007669"/>
    <property type="project" value="UniProtKB-KW"/>
</dbReference>
<feature type="active site" description="Proton donor" evidence="2">
    <location>
        <position position="42"/>
    </location>
</feature>
<dbReference type="AlphaFoldDB" id="C4XNB5"/>
<gene>
    <name evidence="4" type="ordered locus">DMR_39270</name>
</gene>
<organism evidence="4 5">
    <name type="scientific">Solidesulfovibrio magneticus (strain ATCC 700980 / DSM 13731 / RS-1)</name>
    <name type="common">Desulfovibrio magneticus</name>
    <dbReference type="NCBI Taxonomy" id="573370"/>
    <lineage>
        <taxon>Bacteria</taxon>
        <taxon>Pseudomonadati</taxon>
        <taxon>Thermodesulfobacteriota</taxon>
        <taxon>Desulfovibrionia</taxon>
        <taxon>Desulfovibrionales</taxon>
        <taxon>Desulfovibrionaceae</taxon>
        <taxon>Solidesulfovibrio</taxon>
    </lineage>
</organism>
<dbReference type="Gene3D" id="3.90.1140.10">
    <property type="entry name" value="Cyclic phosphodiesterase"/>
    <property type="match status" value="1"/>
</dbReference>
<keyword evidence="5" id="KW-1185">Reference proteome</keyword>
<dbReference type="HAMAP" id="MF_01940">
    <property type="entry name" value="RNA_CPDase"/>
    <property type="match status" value="1"/>
</dbReference>
<dbReference type="PANTHER" id="PTHR35561">
    <property type="entry name" value="RNA 2',3'-CYCLIC PHOSPHODIESTERASE"/>
    <property type="match status" value="1"/>
</dbReference>
<dbReference type="EC" id="3.1.4.58" evidence="2"/>
<keyword evidence="1 2" id="KW-0378">Hydrolase</keyword>
<dbReference type="Proteomes" id="UP000009071">
    <property type="component" value="Chromosome"/>
</dbReference>
<name>C4XNB5_SOLM1</name>
<dbReference type="OrthoDB" id="9793819at2"/>
<dbReference type="PANTHER" id="PTHR35561:SF1">
    <property type="entry name" value="RNA 2',3'-CYCLIC PHOSPHODIESTERASE"/>
    <property type="match status" value="1"/>
</dbReference>
<feature type="active site" description="Proton acceptor" evidence="2">
    <location>
        <position position="127"/>
    </location>
</feature>
<proteinExistence type="inferred from homology"/>
<dbReference type="Pfam" id="PF02834">
    <property type="entry name" value="LigT_PEase"/>
    <property type="match status" value="2"/>
</dbReference>
<comment type="catalytic activity">
    <reaction evidence="2">
        <text>a 3'-end 2',3'-cyclophospho-ribonucleotide-RNA + H2O = a 3'-end 2'-phospho-ribonucleotide-RNA + H(+)</text>
        <dbReference type="Rhea" id="RHEA:11828"/>
        <dbReference type="Rhea" id="RHEA-COMP:10464"/>
        <dbReference type="Rhea" id="RHEA-COMP:17353"/>
        <dbReference type="ChEBI" id="CHEBI:15377"/>
        <dbReference type="ChEBI" id="CHEBI:15378"/>
        <dbReference type="ChEBI" id="CHEBI:83064"/>
        <dbReference type="ChEBI" id="CHEBI:173113"/>
        <dbReference type="EC" id="3.1.4.58"/>
    </reaction>
</comment>
<dbReference type="STRING" id="573370.DMR_39270"/>
<dbReference type="KEGG" id="dma:DMR_39270"/>
<dbReference type="GO" id="GO:0004113">
    <property type="term" value="F:2',3'-cyclic-nucleotide 3'-phosphodiesterase activity"/>
    <property type="evidence" value="ECO:0007669"/>
    <property type="project" value="InterPro"/>
</dbReference>
<keyword evidence="4" id="KW-0436">Ligase</keyword>
<evidence type="ECO:0000256" key="1">
    <source>
        <dbReference type="ARBA" id="ARBA00022801"/>
    </source>
</evidence>
<dbReference type="NCBIfam" id="TIGR02258">
    <property type="entry name" value="2_5_ligase"/>
    <property type="match status" value="1"/>
</dbReference>
<dbReference type="InterPro" id="IPR004175">
    <property type="entry name" value="RNA_CPDase"/>
</dbReference>
<comment type="function">
    <text evidence="2">Hydrolyzes RNA 2',3'-cyclic phosphodiester to an RNA 2'-phosphomonoester.</text>
</comment>
<dbReference type="InterPro" id="IPR014051">
    <property type="entry name" value="Phosphoesterase_HXTX"/>
</dbReference>
<reference evidence="4 5" key="1">
    <citation type="journal article" date="2009" name="Genome Res.">
        <title>Whole genome sequence of Desulfovibrio magneticus strain RS-1 revealed common gene clusters in magnetotactic bacteria.</title>
        <authorList>
            <person name="Nakazawa H."/>
            <person name="Arakaki A."/>
            <person name="Narita-Yamada S."/>
            <person name="Yashiro I."/>
            <person name="Jinno K."/>
            <person name="Aoki N."/>
            <person name="Tsuruyama A."/>
            <person name="Okamura Y."/>
            <person name="Tanikawa S."/>
            <person name="Fujita N."/>
            <person name="Takeyama H."/>
            <person name="Matsunaga T."/>
        </authorList>
    </citation>
    <scope>NUCLEOTIDE SEQUENCE [LARGE SCALE GENOMIC DNA]</scope>
    <source>
        <strain evidence="5">ATCC 700980 / DSM 13731 / RS-1</strain>
    </source>
</reference>
<feature type="domain" description="Phosphoesterase HXTX" evidence="3">
    <location>
        <begin position="96"/>
        <end position="176"/>
    </location>
</feature>
<dbReference type="InterPro" id="IPR009097">
    <property type="entry name" value="Cyclic_Pdiesterase"/>
</dbReference>
<evidence type="ECO:0000313" key="5">
    <source>
        <dbReference type="Proteomes" id="UP000009071"/>
    </source>
</evidence>
<evidence type="ECO:0000259" key="3">
    <source>
        <dbReference type="Pfam" id="PF02834"/>
    </source>
</evidence>
<feature type="short sequence motif" description="HXTX 2" evidence="2">
    <location>
        <begin position="127"/>
        <end position="130"/>
    </location>
</feature>
<dbReference type="eggNOG" id="COG1514">
    <property type="taxonomic scope" value="Bacteria"/>
</dbReference>
<dbReference type="RefSeq" id="WP_015862558.1">
    <property type="nucleotide sequence ID" value="NC_012796.1"/>
</dbReference>
<dbReference type="EMBL" id="AP010904">
    <property type="protein sequence ID" value="BAH77418.1"/>
    <property type="molecule type" value="Genomic_DNA"/>
</dbReference>
<feature type="short sequence motif" description="HXTX 1" evidence="2">
    <location>
        <begin position="42"/>
        <end position="45"/>
    </location>
</feature>
<dbReference type="GO" id="GO:0008664">
    <property type="term" value="F:RNA 2',3'-cyclic 3'-phosphodiesterase activity"/>
    <property type="evidence" value="ECO:0007669"/>
    <property type="project" value="UniProtKB-EC"/>
</dbReference>